<dbReference type="OrthoDB" id="9397715at2759"/>
<comment type="caution">
    <text evidence="2">The sequence shown here is derived from an EMBL/GenBank/DDBJ whole genome shotgun (WGS) entry which is preliminary data.</text>
</comment>
<dbReference type="SUPFAM" id="SSF50729">
    <property type="entry name" value="PH domain-like"/>
    <property type="match status" value="1"/>
</dbReference>
<proteinExistence type="predicted"/>
<dbReference type="InterPro" id="IPR011993">
    <property type="entry name" value="PH-like_dom_sf"/>
</dbReference>
<dbReference type="AlphaFoldDB" id="A0A3M0LBX1"/>
<dbReference type="STRING" id="333673.A0A3M0LBX1"/>
<evidence type="ECO:0000313" key="3">
    <source>
        <dbReference type="Proteomes" id="UP000269221"/>
    </source>
</evidence>
<sequence>MNQYEPVWSWEPNWEPHGHRLVPDQYGPVRTSTDQCLAMAFSRPSMHQYGPVWTSMDQYGPAAKLGALHRRGLASSQHGPVWTSTNQYKPVQSSPRISSPAWPCVLPVRTSTDQYGPTLVTAVVQLVVAEPGGVPGGLSGGPGGLPGGSWSLRGCGVACLVRDSPRRSYFIRIFRLPEGWAGLNFASEAEAATFEGRVQERLRRRQQRKEKQLLPPPPPPGHG</sequence>
<dbReference type="EMBL" id="QRBI01000017">
    <property type="protein sequence ID" value="RMC22855.1"/>
    <property type="molecule type" value="Genomic_DNA"/>
</dbReference>
<evidence type="ECO:0000313" key="2">
    <source>
        <dbReference type="EMBL" id="RMC22855.1"/>
    </source>
</evidence>
<protein>
    <recommendedName>
        <fullName evidence="4">WH1 domain-containing protein</fullName>
    </recommendedName>
</protein>
<keyword evidence="3" id="KW-1185">Reference proteome</keyword>
<feature type="region of interest" description="Disordered" evidence="1">
    <location>
        <begin position="199"/>
        <end position="223"/>
    </location>
</feature>
<feature type="compositionally biased region" description="Pro residues" evidence="1">
    <location>
        <begin position="214"/>
        <end position="223"/>
    </location>
</feature>
<gene>
    <name evidence="2" type="ORF">DUI87_00146</name>
</gene>
<accession>A0A3M0LBX1</accession>
<evidence type="ECO:0000256" key="1">
    <source>
        <dbReference type="SAM" id="MobiDB-lite"/>
    </source>
</evidence>
<organism evidence="2 3">
    <name type="scientific">Hirundo rustica rustica</name>
    <dbReference type="NCBI Taxonomy" id="333673"/>
    <lineage>
        <taxon>Eukaryota</taxon>
        <taxon>Metazoa</taxon>
        <taxon>Chordata</taxon>
        <taxon>Craniata</taxon>
        <taxon>Vertebrata</taxon>
        <taxon>Euteleostomi</taxon>
        <taxon>Archelosauria</taxon>
        <taxon>Archosauria</taxon>
        <taxon>Dinosauria</taxon>
        <taxon>Saurischia</taxon>
        <taxon>Theropoda</taxon>
        <taxon>Coelurosauria</taxon>
        <taxon>Aves</taxon>
        <taxon>Neognathae</taxon>
        <taxon>Neoaves</taxon>
        <taxon>Telluraves</taxon>
        <taxon>Australaves</taxon>
        <taxon>Passeriformes</taxon>
        <taxon>Sylvioidea</taxon>
        <taxon>Hirundinidae</taxon>
        <taxon>Hirundo</taxon>
    </lineage>
</organism>
<name>A0A3M0LBX1_HIRRU</name>
<reference evidence="2 3" key="1">
    <citation type="submission" date="2018-07" db="EMBL/GenBank/DDBJ databases">
        <title>A high quality draft genome assembly of the barn swallow (H. rustica rustica).</title>
        <authorList>
            <person name="Formenti G."/>
            <person name="Chiara M."/>
            <person name="Poveda L."/>
            <person name="Francoijs K.-J."/>
            <person name="Bonisoli-Alquati A."/>
            <person name="Canova L."/>
            <person name="Gianfranceschi L."/>
            <person name="Horner D.S."/>
            <person name="Saino N."/>
        </authorList>
    </citation>
    <scope>NUCLEOTIDE SEQUENCE [LARGE SCALE GENOMIC DNA]</scope>
    <source>
        <strain evidence="2">Chelidonia</strain>
        <tissue evidence="2">Blood</tissue>
    </source>
</reference>
<dbReference type="Gene3D" id="2.30.29.30">
    <property type="entry name" value="Pleckstrin-homology domain (PH domain)/Phosphotyrosine-binding domain (PTB)"/>
    <property type="match status" value="2"/>
</dbReference>
<dbReference type="Proteomes" id="UP000269221">
    <property type="component" value="Unassembled WGS sequence"/>
</dbReference>
<evidence type="ECO:0008006" key="4">
    <source>
        <dbReference type="Google" id="ProtNLM"/>
    </source>
</evidence>